<dbReference type="Gene3D" id="2.60.120.200">
    <property type="match status" value="1"/>
</dbReference>
<gene>
    <name evidence="3" type="ORF">EDD18DRAFT_1400095</name>
</gene>
<dbReference type="Proteomes" id="UP001175228">
    <property type="component" value="Unassembled WGS sequence"/>
</dbReference>
<dbReference type="GO" id="GO:0004553">
    <property type="term" value="F:hydrolase activity, hydrolyzing O-glycosyl compounds"/>
    <property type="evidence" value="ECO:0007669"/>
    <property type="project" value="InterPro"/>
</dbReference>
<dbReference type="PROSITE" id="PS51762">
    <property type="entry name" value="GH16_2"/>
    <property type="match status" value="1"/>
</dbReference>
<sequence>MGGDIASPVWNYRADFDVSRTSDISVSAYLRTAPVQGPEDMELKIDFKPTRNEPLTIEAFDLLKVIGRGSFGKIMQVRKKDTQRAWDASKILVFQSIGSIFHDFSASKKLHSESLKEAWNVFVNHKQESVLIDHQTIGAPALRFKERVSDVWERVLQSIDAIGEAILRSGTQTPPVQSARLSTRSSASIRYGKVEVRAKIPTGDWMWPAIWMLPRRQRIRRVASKRRNRHHGISRKRHLTPQQGSNYVRGSLNWSPVSWFNAVAKTYGWWTLRRGSYTDDFHTYSIEWTDKFMRLYVDSRLHYMFQMNIKEFFWDLGDFPSTTTNGSETIALQNPVLLDIGPTTCFLRIVKELSNQINALSSDIPYERIEGIWRQVIDVFRGGILVDCSPAEEFPLDVQEAEDHISAIPTP</sequence>
<dbReference type="GO" id="GO:0005975">
    <property type="term" value="P:carbohydrate metabolic process"/>
    <property type="evidence" value="ECO:0007669"/>
    <property type="project" value="InterPro"/>
</dbReference>
<dbReference type="EMBL" id="JAUEPU010000002">
    <property type="protein sequence ID" value="KAK0505557.1"/>
    <property type="molecule type" value="Genomic_DNA"/>
</dbReference>
<comment type="similarity">
    <text evidence="1">Belongs to the glycosyl hydrolase 16 family.</text>
</comment>
<dbReference type="SUPFAM" id="SSF56112">
    <property type="entry name" value="Protein kinase-like (PK-like)"/>
    <property type="match status" value="1"/>
</dbReference>
<organism evidence="3 4">
    <name type="scientific">Armillaria luteobubalina</name>
    <dbReference type="NCBI Taxonomy" id="153913"/>
    <lineage>
        <taxon>Eukaryota</taxon>
        <taxon>Fungi</taxon>
        <taxon>Dikarya</taxon>
        <taxon>Basidiomycota</taxon>
        <taxon>Agaricomycotina</taxon>
        <taxon>Agaricomycetes</taxon>
        <taxon>Agaricomycetidae</taxon>
        <taxon>Agaricales</taxon>
        <taxon>Marasmiineae</taxon>
        <taxon>Physalacriaceae</taxon>
        <taxon>Armillaria</taxon>
    </lineage>
</organism>
<proteinExistence type="inferred from homology"/>
<comment type="caution">
    <text evidence="3">The sequence shown here is derived from an EMBL/GenBank/DDBJ whole genome shotgun (WGS) entry which is preliminary data.</text>
</comment>
<dbReference type="PANTHER" id="PTHR10963:SF55">
    <property type="entry name" value="GLYCOSIDE HYDROLASE FAMILY 16 PROTEIN"/>
    <property type="match status" value="1"/>
</dbReference>
<accession>A0AA39UW02</accession>
<name>A0AA39UW02_9AGAR</name>
<evidence type="ECO:0000259" key="2">
    <source>
        <dbReference type="PROSITE" id="PS51762"/>
    </source>
</evidence>
<feature type="domain" description="GH16" evidence="2">
    <location>
        <begin position="102"/>
        <end position="340"/>
    </location>
</feature>
<evidence type="ECO:0000313" key="3">
    <source>
        <dbReference type="EMBL" id="KAK0505557.1"/>
    </source>
</evidence>
<dbReference type="InterPro" id="IPR050546">
    <property type="entry name" value="Glycosyl_Hydrlase_16"/>
</dbReference>
<evidence type="ECO:0000313" key="4">
    <source>
        <dbReference type="Proteomes" id="UP001175228"/>
    </source>
</evidence>
<evidence type="ECO:0000256" key="1">
    <source>
        <dbReference type="ARBA" id="ARBA00006865"/>
    </source>
</evidence>
<dbReference type="InterPro" id="IPR011009">
    <property type="entry name" value="Kinase-like_dom_sf"/>
</dbReference>
<dbReference type="InterPro" id="IPR013320">
    <property type="entry name" value="ConA-like_dom_sf"/>
</dbReference>
<dbReference type="AlphaFoldDB" id="A0AA39UW02"/>
<keyword evidence="4" id="KW-1185">Reference proteome</keyword>
<dbReference type="PANTHER" id="PTHR10963">
    <property type="entry name" value="GLYCOSYL HYDROLASE-RELATED"/>
    <property type="match status" value="1"/>
</dbReference>
<dbReference type="SUPFAM" id="SSF49899">
    <property type="entry name" value="Concanavalin A-like lectins/glucanases"/>
    <property type="match status" value="1"/>
</dbReference>
<dbReference type="InterPro" id="IPR000757">
    <property type="entry name" value="Beta-glucanase-like"/>
</dbReference>
<dbReference type="Gene3D" id="3.30.200.20">
    <property type="entry name" value="Phosphorylase Kinase, domain 1"/>
    <property type="match status" value="1"/>
</dbReference>
<reference evidence="3" key="1">
    <citation type="submission" date="2023-06" db="EMBL/GenBank/DDBJ databases">
        <authorList>
            <consortium name="Lawrence Berkeley National Laboratory"/>
            <person name="Ahrendt S."/>
            <person name="Sahu N."/>
            <person name="Indic B."/>
            <person name="Wong-Bajracharya J."/>
            <person name="Merenyi Z."/>
            <person name="Ke H.-M."/>
            <person name="Monk M."/>
            <person name="Kocsube S."/>
            <person name="Drula E."/>
            <person name="Lipzen A."/>
            <person name="Balint B."/>
            <person name="Henrissat B."/>
            <person name="Andreopoulos B."/>
            <person name="Martin F.M."/>
            <person name="Harder C.B."/>
            <person name="Rigling D."/>
            <person name="Ford K.L."/>
            <person name="Foster G.D."/>
            <person name="Pangilinan J."/>
            <person name="Papanicolaou A."/>
            <person name="Barry K."/>
            <person name="LaButti K."/>
            <person name="Viragh M."/>
            <person name="Koriabine M."/>
            <person name="Yan M."/>
            <person name="Riley R."/>
            <person name="Champramary S."/>
            <person name="Plett K.L."/>
            <person name="Tsai I.J."/>
            <person name="Slot J."/>
            <person name="Sipos G."/>
            <person name="Plett J."/>
            <person name="Nagy L.G."/>
            <person name="Grigoriev I.V."/>
        </authorList>
    </citation>
    <scope>NUCLEOTIDE SEQUENCE</scope>
    <source>
        <strain evidence="3">HWK02</strain>
    </source>
</reference>
<protein>
    <submittedName>
        <fullName evidence="3">Concanavalin A-like lectin/glucanase domain-containing protein</fullName>
    </submittedName>
</protein>